<dbReference type="SMART" id="SM00895">
    <property type="entry name" value="FCD"/>
    <property type="match status" value="1"/>
</dbReference>
<dbReference type="InterPro" id="IPR036390">
    <property type="entry name" value="WH_DNA-bd_sf"/>
</dbReference>
<dbReference type="Pfam" id="PF07729">
    <property type="entry name" value="FCD"/>
    <property type="match status" value="1"/>
</dbReference>
<keyword evidence="1" id="KW-0805">Transcription regulation</keyword>
<evidence type="ECO:0000256" key="3">
    <source>
        <dbReference type="ARBA" id="ARBA00023163"/>
    </source>
</evidence>
<dbReference type="PROSITE" id="PS50949">
    <property type="entry name" value="HTH_GNTR"/>
    <property type="match status" value="1"/>
</dbReference>
<dbReference type="SUPFAM" id="SSF46785">
    <property type="entry name" value="Winged helix' DNA-binding domain"/>
    <property type="match status" value="1"/>
</dbReference>
<dbReference type="Pfam" id="PF00392">
    <property type="entry name" value="GntR"/>
    <property type="match status" value="1"/>
</dbReference>
<accession>A0AAU6SBC0</accession>
<name>A0AAU6SBC0_9MICO</name>
<evidence type="ECO:0000259" key="4">
    <source>
        <dbReference type="PROSITE" id="PS50949"/>
    </source>
</evidence>
<dbReference type="PANTHER" id="PTHR43537">
    <property type="entry name" value="TRANSCRIPTIONAL REGULATOR, GNTR FAMILY"/>
    <property type="match status" value="1"/>
</dbReference>
<evidence type="ECO:0000256" key="2">
    <source>
        <dbReference type="ARBA" id="ARBA00023125"/>
    </source>
</evidence>
<organism evidence="5">
    <name type="scientific">Microbacterium sp. LWS13-1.2</name>
    <dbReference type="NCBI Taxonomy" id="3135264"/>
    <lineage>
        <taxon>Bacteria</taxon>
        <taxon>Bacillati</taxon>
        <taxon>Actinomycetota</taxon>
        <taxon>Actinomycetes</taxon>
        <taxon>Micrococcales</taxon>
        <taxon>Microbacteriaceae</taxon>
        <taxon>Microbacterium</taxon>
    </lineage>
</organism>
<proteinExistence type="predicted"/>
<dbReference type="PRINTS" id="PR00035">
    <property type="entry name" value="HTHGNTR"/>
</dbReference>
<dbReference type="GO" id="GO:0003700">
    <property type="term" value="F:DNA-binding transcription factor activity"/>
    <property type="evidence" value="ECO:0007669"/>
    <property type="project" value="InterPro"/>
</dbReference>
<dbReference type="CDD" id="cd07377">
    <property type="entry name" value="WHTH_GntR"/>
    <property type="match status" value="1"/>
</dbReference>
<dbReference type="AlphaFoldDB" id="A0AAU6SBC0"/>
<dbReference type="GO" id="GO:0003677">
    <property type="term" value="F:DNA binding"/>
    <property type="evidence" value="ECO:0007669"/>
    <property type="project" value="UniProtKB-KW"/>
</dbReference>
<reference evidence="5" key="1">
    <citation type="submission" date="2024-04" db="EMBL/GenBank/DDBJ databases">
        <authorList>
            <person name="Roder T."/>
            <person name="Oberhansli S."/>
            <person name="Kreuzer M."/>
        </authorList>
    </citation>
    <scope>NUCLEOTIDE SEQUENCE</scope>
    <source>
        <strain evidence="5">LWS13-1.2</strain>
    </source>
</reference>
<dbReference type="InterPro" id="IPR000524">
    <property type="entry name" value="Tscrpt_reg_HTH_GntR"/>
</dbReference>
<protein>
    <submittedName>
        <fullName evidence="5">GntR family transcriptional regulator</fullName>
    </submittedName>
</protein>
<dbReference type="SUPFAM" id="SSF48008">
    <property type="entry name" value="GntR ligand-binding domain-like"/>
    <property type="match status" value="1"/>
</dbReference>
<gene>
    <name evidence="5" type="ORF">MRBLWS13_001906</name>
</gene>
<dbReference type="RefSeq" id="WP_349428813.1">
    <property type="nucleotide sequence ID" value="NZ_CP151632.1"/>
</dbReference>
<dbReference type="InterPro" id="IPR036388">
    <property type="entry name" value="WH-like_DNA-bd_sf"/>
</dbReference>
<dbReference type="Gene3D" id="1.20.120.530">
    <property type="entry name" value="GntR ligand-binding domain-like"/>
    <property type="match status" value="1"/>
</dbReference>
<keyword evidence="3" id="KW-0804">Transcription</keyword>
<keyword evidence="2" id="KW-0238">DNA-binding</keyword>
<evidence type="ECO:0000313" key="5">
    <source>
        <dbReference type="EMBL" id="WZO34253.1"/>
    </source>
</evidence>
<dbReference type="InterPro" id="IPR011711">
    <property type="entry name" value="GntR_C"/>
</dbReference>
<sequence>MVIVTGALVLEESATLRGSALVDAIRDLVVRGELAPGSRITEPQLATRFGVSRVPVREALRGLAVEGLIDLRPYGSPTVTRLNDDVIREVRSVRSILEPPAAREAALHRTDADLAEIDAILSQGDDVLARGELAELHRLNSRFHDAVASACGNEVVKSFIHVLSSRSEWINTAAMSRDDKHLWHEHFEIRSAIAARDAPLAEALMAAHIRRATADDLSVADSSWGVSRAIASPN</sequence>
<dbReference type="EMBL" id="CP151632">
    <property type="protein sequence ID" value="WZO34253.1"/>
    <property type="molecule type" value="Genomic_DNA"/>
</dbReference>
<evidence type="ECO:0000256" key="1">
    <source>
        <dbReference type="ARBA" id="ARBA00023015"/>
    </source>
</evidence>
<dbReference type="PANTHER" id="PTHR43537:SF24">
    <property type="entry name" value="GLUCONATE OPERON TRANSCRIPTIONAL REPRESSOR"/>
    <property type="match status" value="1"/>
</dbReference>
<dbReference type="SMART" id="SM00345">
    <property type="entry name" value="HTH_GNTR"/>
    <property type="match status" value="1"/>
</dbReference>
<dbReference type="InterPro" id="IPR008920">
    <property type="entry name" value="TF_FadR/GntR_C"/>
</dbReference>
<feature type="domain" description="HTH gntR-type" evidence="4">
    <location>
        <begin position="15"/>
        <end position="82"/>
    </location>
</feature>
<dbReference type="Gene3D" id="1.10.10.10">
    <property type="entry name" value="Winged helix-like DNA-binding domain superfamily/Winged helix DNA-binding domain"/>
    <property type="match status" value="1"/>
</dbReference>